<reference evidence="3 4" key="1">
    <citation type="submission" date="2020-08" db="EMBL/GenBank/DDBJ databases">
        <title>Genomic Encyclopedia of Type Strains, Phase IV (KMG-V): Genome sequencing to study the core and pangenomes of soil and plant-associated prokaryotes.</title>
        <authorList>
            <person name="Whitman W."/>
        </authorList>
    </citation>
    <scope>NUCLEOTIDE SEQUENCE [LARGE SCALE GENOMIC DNA]</scope>
    <source>
        <strain evidence="3 4">B3ACCR2</strain>
    </source>
</reference>
<evidence type="ECO:0000256" key="1">
    <source>
        <dbReference type="SAM" id="MobiDB-lite"/>
    </source>
</evidence>
<gene>
    <name evidence="3" type="ORF">FHW14_003660</name>
</gene>
<keyword evidence="2" id="KW-0472">Membrane</keyword>
<comment type="caution">
    <text evidence="3">The sequence shown here is derived from an EMBL/GenBank/DDBJ whole genome shotgun (WGS) entry which is preliminary data.</text>
</comment>
<evidence type="ECO:0000313" key="3">
    <source>
        <dbReference type="EMBL" id="MBB2988466.1"/>
    </source>
</evidence>
<keyword evidence="2" id="KW-0812">Transmembrane</keyword>
<dbReference type="AlphaFoldDB" id="A0A839Q2H2"/>
<sequence length="249" mass="25418">MSHSHPRLPVAFAVGGAITAILLWFLLGPLSLILDVVLGLWFASLSLGGELRENPLASLDRIWSYLRGVHKDARQSPAEATPARTDATETAEGGLAGRAPSGSGPAPASSQPSLAAAVLQHRHARLLLAAAVAPVITGLLVASATGLSHSSLEDVCGAYESFVTTDQQSRDITAALSGTSSDDDWFDSANHFADVAADAGGLENGTIAAAGMQLQTILKGRGSGFIVSVSPAAVYQAAGPIVTSCTGHD</sequence>
<dbReference type="EMBL" id="JACHVT010000012">
    <property type="protein sequence ID" value="MBB2988466.1"/>
    <property type="molecule type" value="Genomic_DNA"/>
</dbReference>
<accession>A0A839Q2H2</accession>
<protein>
    <submittedName>
        <fullName evidence="3">Uncharacterized protein</fullName>
    </submittedName>
</protein>
<keyword evidence="2" id="KW-1133">Transmembrane helix</keyword>
<dbReference type="Proteomes" id="UP000590811">
    <property type="component" value="Unassembled WGS sequence"/>
</dbReference>
<dbReference type="RefSeq" id="WP_184511415.1">
    <property type="nucleotide sequence ID" value="NZ_JACHVT010000012.1"/>
</dbReference>
<feature type="transmembrane region" description="Helical" evidence="2">
    <location>
        <begin position="126"/>
        <end position="147"/>
    </location>
</feature>
<feature type="compositionally biased region" description="Low complexity" evidence="1">
    <location>
        <begin position="97"/>
        <end position="111"/>
    </location>
</feature>
<proteinExistence type="predicted"/>
<feature type="region of interest" description="Disordered" evidence="1">
    <location>
        <begin position="74"/>
        <end position="111"/>
    </location>
</feature>
<evidence type="ECO:0000313" key="4">
    <source>
        <dbReference type="Proteomes" id="UP000590811"/>
    </source>
</evidence>
<organism evidence="3 4">
    <name type="scientific">Terracoccus luteus</name>
    <dbReference type="NCBI Taxonomy" id="53356"/>
    <lineage>
        <taxon>Bacteria</taxon>
        <taxon>Bacillati</taxon>
        <taxon>Actinomycetota</taxon>
        <taxon>Actinomycetes</taxon>
        <taxon>Micrococcales</taxon>
        <taxon>Intrasporangiaceae</taxon>
        <taxon>Terracoccus</taxon>
    </lineage>
</organism>
<name>A0A839Q2H2_9MICO</name>
<evidence type="ECO:0000256" key="2">
    <source>
        <dbReference type="SAM" id="Phobius"/>
    </source>
</evidence>